<dbReference type="EMBL" id="BJOU01000001">
    <property type="protein sequence ID" value="GED96441.1"/>
    <property type="molecule type" value="Genomic_DNA"/>
</dbReference>
<dbReference type="OrthoDB" id="1956808at2"/>
<gene>
    <name evidence="1" type="ORF">nbrc107697_04800</name>
</gene>
<evidence type="ECO:0008006" key="3">
    <source>
        <dbReference type="Google" id="ProtNLM"/>
    </source>
</evidence>
<dbReference type="InterPro" id="IPR015278">
    <property type="entry name" value="BglII-like"/>
</dbReference>
<dbReference type="InterPro" id="IPR011335">
    <property type="entry name" value="Restrct_endonuc-II-like"/>
</dbReference>
<protein>
    <recommendedName>
        <fullName evidence="3">Restriction endonuclease BglII</fullName>
    </recommendedName>
</protein>
<proteinExistence type="predicted"/>
<keyword evidence="2" id="KW-1185">Reference proteome</keyword>
<dbReference type="Proteomes" id="UP000444980">
    <property type="component" value="Unassembled WGS sequence"/>
</dbReference>
<comment type="caution">
    <text evidence="1">The sequence shown here is derived from an EMBL/GenBank/DDBJ whole genome shotgun (WGS) entry which is preliminary data.</text>
</comment>
<evidence type="ECO:0000313" key="1">
    <source>
        <dbReference type="EMBL" id="GED96441.1"/>
    </source>
</evidence>
<dbReference type="GO" id="GO:0009307">
    <property type="term" value="P:DNA restriction-modification system"/>
    <property type="evidence" value="ECO:0007669"/>
    <property type="project" value="InterPro"/>
</dbReference>
<reference evidence="2" key="1">
    <citation type="submission" date="2019-06" db="EMBL/GenBank/DDBJ databases">
        <title>Gordonia isolated from sludge of a wastewater treatment plant.</title>
        <authorList>
            <person name="Tamura T."/>
            <person name="Aoyama K."/>
            <person name="Kang Y."/>
            <person name="Saito S."/>
            <person name="Akiyama N."/>
            <person name="Yazawa K."/>
            <person name="Gonoi T."/>
            <person name="Mikami Y."/>
        </authorList>
    </citation>
    <scope>NUCLEOTIDE SEQUENCE [LARGE SCALE GENOMIC DNA]</scope>
    <source>
        <strain evidence="2">NBRC 107697</strain>
    </source>
</reference>
<dbReference type="SUPFAM" id="SSF52980">
    <property type="entry name" value="Restriction endonuclease-like"/>
    <property type="match status" value="1"/>
</dbReference>
<dbReference type="GO" id="GO:0009036">
    <property type="term" value="F:type II site-specific deoxyribonuclease activity"/>
    <property type="evidence" value="ECO:0007669"/>
    <property type="project" value="InterPro"/>
</dbReference>
<name>A0A7M3SUW7_9ACTN</name>
<dbReference type="Pfam" id="PF09195">
    <property type="entry name" value="Endonuc-BglII"/>
    <property type="match status" value="1"/>
</dbReference>
<dbReference type="RefSeq" id="WP_161925912.1">
    <property type="nucleotide sequence ID" value="NZ_BJOU01000001.1"/>
</dbReference>
<evidence type="ECO:0000313" key="2">
    <source>
        <dbReference type="Proteomes" id="UP000444980"/>
    </source>
</evidence>
<organism evidence="1 2">
    <name type="scientific">Gordonia crocea</name>
    <dbReference type="NCBI Taxonomy" id="589162"/>
    <lineage>
        <taxon>Bacteria</taxon>
        <taxon>Bacillati</taxon>
        <taxon>Actinomycetota</taxon>
        <taxon>Actinomycetes</taxon>
        <taxon>Mycobacteriales</taxon>
        <taxon>Gordoniaceae</taxon>
        <taxon>Gordonia</taxon>
    </lineage>
</organism>
<dbReference type="AlphaFoldDB" id="A0A7M3SUW7"/>
<accession>A0A7M3SUW7</accession>
<sequence>MQLTESWAETFPASVLDRYDVRETRNAAAVMRTTTPQAFQDMIDVLDGFELTLDKLTTPGGSKTVVARELDEAFRVRGWREARFDQDLITKLTVFPWTSADTPEKQYVIETRNEYGGHKIDNVLDRAVLDVEWNPKDGNLDRDFGNYVSLHEGGVIDMGVILTRVGGDFRHFVRDLIAEVKAVDVPAEYTLWHTRMGKMANDPLGTSTTSNFGKLVPRLERGDGRGCPILAVAITERCYVPPSRTVAEEVLQLAIALQESGQAVADDPDYDDAED</sequence>